<feature type="region of interest" description="Disordered" evidence="1">
    <location>
        <begin position="162"/>
        <end position="201"/>
    </location>
</feature>
<proteinExistence type="predicted"/>
<evidence type="ECO:0000256" key="1">
    <source>
        <dbReference type="SAM" id="MobiDB-lite"/>
    </source>
</evidence>
<keyword evidence="3" id="KW-1185">Reference proteome</keyword>
<dbReference type="EMBL" id="KZ107851">
    <property type="protein sequence ID" value="OSS46354.1"/>
    <property type="molecule type" value="Genomic_DNA"/>
</dbReference>
<organism evidence="2 3">
    <name type="scientific">Epicoccum nigrum</name>
    <name type="common">Soil fungus</name>
    <name type="synonym">Epicoccum purpurascens</name>
    <dbReference type="NCBI Taxonomy" id="105696"/>
    <lineage>
        <taxon>Eukaryota</taxon>
        <taxon>Fungi</taxon>
        <taxon>Dikarya</taxon>
        <taxon>Ascomycota</taxon>
        <taxon>Pezizomycotina</taxon>
        <taxon>Dothideomycetes</taxon>
        <taxon>Pleosporomycetidae</taxon>
        <taxon>Pleosporales</taxon>
        <taxon>Pleosporineae</taxon>
        <taxon>Didymellaceae</taxon>
        <taxon>Epicoccum</taxon>
    </lineage>
</organism>
<dbReference type="Proteomes" id="UP000193240">
    <property type="component" value="Unassembled WGS sequence"/>
</dbReference>
<evidence type="ECO:0000313" key="3">
    <source>
        <dbReference type="Proteomes" id="UP000193240"/>
    </source>
</evidence>
<dbReference type="InParanoid" id="A0A1Y2LR02"/>
<accession>A0A1Y2LR02</accession>
<evidence type="ECO:0000313" key="2">
    <source>
        <dbReference type="EMBL" id="OSS46354.1"/>
    </source>
</evidence>
<name>A0A1Y2LR02_EPING</name>
<sequence length="990" mass="105590">MGVSPAATRPIALRTVHPAERHRPEAQRRTDHGHRASDRRPQRGSEEGGGGGGGGGSRHIATSRGPAVPPAQGAARPQRHARGVRPGPRRHHGPARHAGRQLVHVPRGGQRRAHRHARLDDGAALARRPGHPARPRLLQRGHPAARPRRLLQVDLLRRQLGRRHRARHPVPGVRRGDCEHQRAGPARRPLQRRPPAPRFPRLQRHPLRHHRLCARGLPDVQFRQGREAVRRERSRHVGRGEAAVRRAEEEEVLHRHAALRRQVQRVRVEGRGRARRRAARRGDGARGFRRGYVACMLCCRQTLAWQRRLAVFRYGREGEEPVHMCIPPYHKNPKTRSCMLSTWRKTLNPPPPFANSDIVTKIYTHTNIQPEKWVPNPRTARRRAVIYAPTHPPLPPNLLNGRIHRRNPAPALDPLLNLHAAASEPDPRAGRDLEPVGLPVAQLADGAGAGGALGLGLVVQRLYVRGRRDVVPLAGADLVELVVAPEEDVAAPVCVVGGEGLAGVVGGGGDDGGDVVHDGGGVGGADGHGVQADGHGGVVGLVPLEEPGEGGHLGRVRLRVHPAADAELACEAVAEGKGVGRGALVVGPPGFDGEVRRVAAGEDVCDFGLLRGAGVELLGGEQRGRVHVQGFGVEGEAQLARGVVAKGEGAAGRVADEAVVVACRDLGDGEALEGGDLVGHVHGALGSRRPGQAWYAELAFAGEVLCARGEGKDSSSGCEQEGMLESRLDINNLLAPCQVLRCACAVRYVAGAAPEGNPGCRHGLGALPLLLLRDGDRVYGAIGGEGDDAVARDGQRLEVLAAQCQCRLGNVLGEIRAPLQQVALLVNGSAKVPVQLDVAQQLAVEEANAPGRLDKLVVRVWRYRLSHIGAPSVDARVLPAPLHLQVLRADDVPIVVGRLCLSPGSLKFDNLIVVVVLVLFGVHLAHYVSVDILVCGGRGPQRSNGGYGAHEMLLAPLGVGMCRYSRAGALRSCRDVPTCSRGMRGSDGGA</sequence>
<dbReference type="AlphaFoldDB" id="A0A1Y2LR02"/>
<feature type="compositionally biased region" description="Basic residues" evidence="1">
    <location>
        <begin position="77"/>
        <end position="99"/>
    </location>
</feature>
<feature type="compositionally biased region" description="Basic residues" evidence="1">
    <location>
        <begin position="128"/>
        <end position="149"/>
    </location>
</feature>
<protein>
    <submittedName>
        <fullName evidence="2">Uncharacterized protein</fullName>
    </submittedName>
</protein>
<reference evidence="2 3" key="1">
    <citation type="journal article" date="2017" name="Genome Announc.">
        <title>Genome sequence of the saprophytic ascomycete Epicoccum nigrum ICMP 19927 strain isolated from New Zealand.</title>
        <authorList>
            <person name="Fokin M."/>
            <person name="Fleetwood D."/>
            <person name="Weir B.S."/>
            <person name="Villas-Boas S.G."/>
        </authorList>
    </citation>
    <scope>NUCLEOTIDE SEQUENCE [LARGE SCALE GENOMIC DNA]</scope>
    <source>
        <strain evidence="2 3">ICMP 19927</strain>
    </source>
</reference>
<gene>
    <name evidence="2" type="ORF">B5807_08450</name>
</gene>
<feature type="region of interest" description="Disordered" evidence="1">
    <location>
        <begin position="1"/>
        <end position="149"/>
    </location>
</feature>
<feature type="compositionally biased region" description="Basic and acidic residues" evidence="1">
    <location>
        <begin position="17"/>
        <end position="46"/>
    </location>
</feature>
<feature type="compositionally biased region" description="Gly residues" evidence="1">
    <location>
        <begin position="47"/>
        <end position="57"/>
    </location>
</feature>